<evidence type="ECO:0000256" key="4">
    <source>
        <dbReference type="ARBA" id="ARBA00037345"/>
    </source>
</evidence>
<dbReference type="InterPro" id="IPR032783">
    <property type="entry name" value="AraC_lig"/>
</dbReference>
<dbReference type="STRING" id="1318628.MARLIPOL_06979"/>
<dbReference type="Proteomes" id="UP000016540">
    <property type="component" value="Unassembled WGS sequence"/>
</dbReference>
<dbReference type="HOGENOM" id="CLU_000445_81_0_6"/>
<reference evidence="6 7" key="1">
    <citation type="journal article" date="2013" name="Genome Announc.">
        <title>Draft Genome Sequence of the Moderately Halophilic Bacterium Marinobacter lipolyticus Strain SM19.</title>
        <authorList>
            <person name="Papke R.T."/>
            <person name="de la Haba R.R."/>
            <person name="Infante-Dominguez C."/>
            <person name="Perez D."/>
            <person name="Sanchez-Porro C."/>
            <person name="Lapierre P."/>
            <person name="Ventosa A."/>
        </authorList>
    </citation>
    <scope>NUCLEOTIDE SEQUENCE [LARGE SCALE GENOMIC DNA]</scope>
    <source>
        <strain evidence="6 7">SM19</strain>
    </source>
</reference>
<dbReference type="InterPro" id="IPR009057">
    <property type="entry name" value="Homeodomain-like_sf"/>
</dbReference>
<dbReference type="GO" id="GO:0043565">
    <property type="term" value="F:sequence-specific DNA binding"/>
    <property type="evidence" value="ECO:0007669"/>
    <property type="project" value="InterPro"/>
</dbReference>
<dbReference type="Gene3D" id="2.60.120.10">
    <property type="entry name" value="Jelly Rolls"/>
    <property type="match status" value="1"/>
</dbReference>
<dbReference type="RefSeq" id="WP_012137401.1">
    <property type="nucleotide sequence ID" value="NZ_KE007317.1"/>
</dbReference>
<evidence type="ECO:0000313" key="6">
    <source>
        <dbReference type="EMBL" id="EON92475.1"/>
    </source>
</evidence>
<gene>
    <name evidence="6" type="ORF">MARLIPOL_06979</name>
</gene>
<keyword evidence="2" id="KW-0238">DNA-binding</keyword>
<dbReference type="OrthoDB" id="9783876at2"/>
<evidence type="ECO:0000256" key="3">
    <source>
        <dbReference type="ARBA" id="ARBA00023163"/>
    </source>
</evidence>
<feature type="domain" description="HTH araC/xylS-type" evidence="5">
    <location>
        <begin position="238"/>
        <end position="336"/>
    </location>
</feature>
<proteinExistence type="predicted"/>
<dbReference type="InterPro" id="IPR050204">
    <property type="entry name" value="AraC_XylS_family_regulators"/>
</dbReference>
<dbReference type="PROSITE" id="PS00041">
    <property type="entry name" value="HTH_ARAC_FAMILY_1"/>
    <property type="match status" value="1"/>
</dbReference>
<dbReference type="InterPro" id="IPR018062">
    <property type="entry name" value="HTH_AraC-typ_CS"/>
</dbReference>
<keyword evidence="3" id="KW-0804">Transcription</keyword>
<accession>R8B1M2</accession>
<keyword evidence="1" id="KW-0805">Transcription regulation</keyword>
<comment type="caution">
    <text evidence="6">The sequence shown here is derived from an EMBL/GenBank/DDBJ whole genome shotgun (WGS) entry which is preliminary data.</text>
</comment>
<organism evidence="6 7">
    <name type="scientific">Marinobacter lipolyticus SM19</name>
    <dbReference type="NCBI Taxonomy" id="1318628"/>
    <lineage>
        <taxon>Bacteria</taxon>
        <taxon>Pseudomonadati</taxon>
        <taxon>Pseudomonadota</taxon>
        <taxon>Gammaproteobacteria</taxon>
        <taxon>Pseudomonadales</taxon>
        <taxon>Marinobacteraceae</taxon>
        <taxon>Marinobacter</taxon>
    </lineage>
</organism>
<dbReference type="Pfam" id="PF12852">
    <property type="entry name" value="Cupin_6"/>
    <property type="match status" value="1"/>
</dbReference>
<dbReference type="SUPFAM" id="SSF46689">
    <property type="entry name" value="Homeodomain-like"/>
    <property type="match status" value="2"/>
</dbReference>
<dbReference type="eggNOG" id="COG2207">
    <property type="taxonomic scope" value="Bacteria"/>
</dbReference>
<dbReference type="PRINTS" id="PR00032">
    <property type="entry name" value="HTHARAC"/>
</dbReference>
<dbReference type="InterPro" id="IPR020449">
    <property type="entry name" value="Tscrpt_reg_AraC-type_HTH"/>
</dbReference>
<dbReference type="InterPro" id="IPR014710">
    <property type="entry name" value="RmlC-like_jellyroll"/>
</dbReference>
<dbReference type="Gene3D" id="1.10.10.60">
    <property type="entry name" value="Homeodomain-like"/>
    <property type="match status" value="2"/>
</dbReference>
<dbReference type="EMBL" id="ASAD01000010">
    <property type="protein sequence ID" value="EON92475.1"/>
    <property type="molecule type" value="Genomic_DNA"/>
</dbReference>
<evidence type="ECO:0000256" key="2">
    <source>
        <dbReference type="ARBA" id="ARBA00023125"/>
    </source>
</evidence>
<name>R8B1M2_9GAMM</name>
<evidence type="ECO:0000313" key="7">
    <source>
        <dbReference type="Proteomes" id="UP000016540"/>
    </source>
</evidence>
<dbReference type="GO" id="GO:0009893">
    <property type="term" value="P:positive regulation of metabolic process"/>
    <property type="evidence" value="ECO:0007669"/>
    <property type="project" value="UniProtKB-ARBA"/>
</dbReference>
<evidence type="ECO:0000256" key="1">
    <source>
        <dbReference type="ARBA" id="ARBA00023015"/>
    </source>
</evidence>
<dbReference type="SUPFAM" id="SSF51182">
    <property type="entry name" value="RmlC-like cupins"/>
    <property type="match status" value="1"/>
</dbReference>
<dbReference type="InterPro" id="IPR018060">
    <property type="entry name" value="HTH_AraC"/>
</dbReference>
<dbReference type="PANTHER" id="PTHR46796">
    <property type="entry name" value="HTH-TYPE TRANSCRIPTIONAL ACTIVATOR RHAS-RELATED"/>
    <property type="match status" value="1"/>
</dbReference>
<dbReference type="Pfam" id="PF12833">
    <property type="entry name" value="HTH_18"/>
    <property type="match status" value="1"/>
</dbReference>
<keyword evidence="7" id="KW-1185">Reference proteome</keyword>
<dbReference type="PANTHER" id="PTHR46796:SF7">
    <property type="entry name" value="ARAC FAMILY TRANSCRIPTIONAL REGULATOR"/>
    <property type="match status" value="1"/>
</dbReference>
<comment type="function">
    <text evidence="4">Regulatory protein of the TOL plasmid xyl operons. XylS activates the xylXYZLTEGFJQKIH operon required for the degradation of toluene, m-xylene and p-xylene.</text>
</comment>
<dbReference type="GO" id="GO:0003700">
    <property type="term" value="F:DNA-binding transcription factor activity"/>
    <property type="evidence" value="ECO:0007669"/>
    <property type="project" value="InterPro"/>
</dbReference>
<sequence>MNEDTLSGLLRCVRLRGALFFHVECVGAWVTEAPAAHLIAHAVMPSSEHMMEYHVVLKGSCWAGITGEAPFEMNEGDVILFPHGDPHVMSSIPGLRAEPDLEHLVSTLKQCSGLPFMLCQEDDFRARPATAATKGPENASGAALLCGFLGCDKGPFNPLLTALPRVMHARAHELTDGSWAGQLARLVEAQSRSRRPGGEAVLERMSEMMFVDLIRFYLGNMPESQTGWLAGLRDRHVGRVLGLMHQSPADAWTLEKLSSHAGLSRSALQDRFVELVGQPPMQYLRSWRMQVASNLLVESKAKIATIAGEVGYESEEAFSRSFKRAVGLSPAAWRRERSVPPAFS</sequence>
<protein>
    <submittedName>
        <fullName evidence="6">AraC family transcriptional regulator</fullName>
    </submittedName>
</protein>
<evidence type="ECO:0000259" key="5">
    <source>
        <dbReference type="PROSITE" id="PS01124"/>
    </source>
</evidence>
<dbReference type="PROSITE" id="PS01124">
    <property type="entry name" value="HTH_ARAC_FAMILY_2"/>
    <property type="match status" value="1"/>
</dbReference>
<dbReference type="AlphaFoldDB" id="R8B1M2"/>
<dbReference type="InterPro" id="IPR011051">
    <property type="entry name" value="RmlC_Cupin_sf"/>
</dbReference>
<dbReference type="SMART" id="SM00342">
    <property type="entry name" value="HTH_ARAC"/>
    <property type="match status" value="1"/>
</dbReference>
<dbReference type="PATRIC" id="fig|1318628.3.peg.1396"/>